<evidence type="ECO:0000313" key="3">
    <source>
        <dbReference type="Proteomes" id="UP000054632"/>
    </source>
</evidence>
<evidence type="ECO:0000256" key="1">
    <source>
        <dbReference type="SAM" id="MobiDB-lite"/>
    </source>
</evidence>
<dbReference type="EMBL" id="JYDR01000037">
    <property type="protein sequence ID" value="KRY73210.1"/>
    <property type="molecule type" value="Genomic_DNA"/>
</dbReference>
<proteinExistence type="predicted"/>
<feature type="region of interest" description="Disordered" evidence="1">
    <location>
        <begin position="46"/>
        <end position="66"/>
    </location>
</feature>
<accession>A0A0V1EHV7</accession>
<name>A0A0V1EHV7_TRIPS</name>
<organism evidence="2 3">
    <name type="scientific">Trichinella pseudospiralis</name>
    <name type="common">Parasitic roundworm</name>
    <dbReference type="NCBI Taxonomy" id="6337"/>
    <lineage>
        <taxon>Eukaryota</taxon>
        <taxon>Metazoa</taxon>
        <taxon>Ecdysozoa</taxon>
        <taxon>Nematoda</taxon>
        <taxon>Enoplea</taxon>
        <taxon>Dorylaimia</taxon>
        <taxon>Trichinellida</taxon>
        <taxon>Trichinellidae</taxon>
        <taxon>Trichinella</taxon>
    </lineage>
</organism>
<sequence>MPVASAAVTAVNGVNAPRGSNTEAASRRSPRLVPCVSEVACDGGQIDSWSSLGNPKRFPKSRTIDT</sequence>
<evidence type="ECO:0000313" key="2">
    <source>
        <dbReference type="EMBL" id="KRY73210.1"/>
    </source>
</evidence>
<reference evidence="2 3" key="1">
    <citation type="submission" date="2015-01" db="EMBL/GenBank/DDBJ databases">
        <title>Evolution of Trichinella species and genotypes.</title>
        <authorList>
            <person name="Korhonen P.K."/>
            <person name="Edoardo P."/>
            <person name="Giuseppe L.R."/>
            <person name="Gasser R.B."/>
        </authorList>
    </citation>
    <scope>NUCLEOTIDE SEQUENCE [LARGE SCALE GENOMIC DNA]</scope>
    <source>
        <strain evidence="2">ISS13</strain>
    </source>
</reference>
<comment type="caution">
    <text evidence="2">The sequence shown here is derived from an EMBL/GenBank/DDBJ whole genome shotgun (WGS) entry which is preliminary data.</text>
</comment>
<protein>
    <submittedName>
        <fullName evidence="2">Uncharacterized protein</fullName>
    </submittedName>
</protein>
<dbReference type="AlphaFoldDB" id="A0A0V1EHV7"/>
<gene>
    <name evidence="2" type="ORF">T4A_7988</name>
</gene>
<dbReference type="Proteomes" id="UP000054632">
    <property type="component" value="Unassembled WGS sequence"/>
</dbReference>